<evidence type="ECO:0000256" key="2">
    <source>
        <dbReference type="ARBA" id="ARBA00022723"/>
    </source>
</evidence>
<dbReference type="AlphaFoldDB" id="A0ABD3PYZ4"/>
<accession>A0ABD3PYZ4</accession>
<evidence type="ECO:0000256" key="6">
    <source>
        <dbReference type="ARBA" id="ARBA00023004"/>
    </source>
</evidence>
<evidence type="ECO:0000256" key="4">
    <source>
        <dbReference type="ARBA" id="ARBA00022964"/>
    </source>
</evidence>
<keyword evidence="11" id="KW-1185">Reference proteome</keyword>
<dbReference type="PROSITE" id="PS51471">
    <property type="entry name" value="FE2OG_OXY"/>
    <property type="match status" value="1"/>
</dbReference>
<reference evidence="10 11" key="1">
    <citation type="journal article" date="2020" name="G3 (Bethesda)">
        <title>Improved Reference Genome for Cyclotella cryptica CCMP332, a Model for Cell Wall Morphogenesis, Salinity Adaptation, and Lipid Production in Diatoms (Bacillariophyta).</title>
        <authorList>
            <person name="Roberts W.R."/>
            <person name="Downey K.M."/>
            <person name="Ruck E.C."/>
            <person name="Traller J.C."/>
            <person name="Alverson A.J."/>
        </authorList>
    </citation>
    <scope>NUCLEOTIDE SEQUENCE [LARGE SCALE GENOMIC DNA]</scope>
    <source>
        <strain evidence="10 11">CCMP332</strain>
    </source>
</reference>
<evidence type="ECO:0000259" key="9">
    <source>
        <dbReference type="PROSITE" id="PS51471"/>
    </source>
</evidence>
<feature type="signal peptide" evidence="8">
    <location>
        <begin position="1"/>
        <end position="27"/>
    </location>
</feature>
<keyword evidence="4" id="KW-0223">Dioxygenase</keyword>
<comment type="cofactor">
    <cofactor evidence="1">
        <name>L-ascorbate</name>
        <dbReference type="ChEBI" id="CHEBI:38290"/>
    </cofactor>
</comment>
<gene>
    <name evidence="10" type="ORF">HJC23_010984</name>
</gene>
<feature type="chain" id="PRO_5044873954" description="Fe2OG dioxygenase domain-containing protein" evidence="8">
    <location>
        <begin position="28"/>
        <end position="475"/>
    </location>
</feature>
<dbReference type="PANTHER" id="PTHR24014">
    <property type="entry name" value="2-OXOGLUTARATE AND IRON-DEPENDENT OXYGENASE DOMAIN-CONTAINING PROTEIN 2"/>
    <property type="match status" value="1"/>
</dbReference>
<feature type="domain" description="Fe2OG dioxygenase" evidence="9">
    <location>
        <begin position="341"/>
        <end position="446"/>
    </location>
</feature>
<dbReference type="InterPro" id="IPR006620">
    <property type="entry name" value="Pro_4_hyd_alph"/>
</dbReference>
<dbReference type="GO" id="GO:0046872">
    <property type="term" value="F:metal ion binding"/>
    <property type="evidence" value="ECO:0007669"/>
    <property type="project" value="UniProtKB-KW"/>
</dbReference>
<feature type="region of interest" description="Disordered" evidence="7">
    <location>
        <begin position="60"/>
        <end position="81"/>
    </location>
</feature>
<dbReference type="EMBL" id="JABMIG020000096">
    <property type="protein sequence ID" value="KAL3792971.1"/>
    <property type="molecule type" value="Genomic_DNA"/>
</dbReference>
<protein>
    <recommendedName>
        <fullName evidence="9">Fe2OG dioxygenase domain-containing protein</fullName>
    </recommendedName>
</protein>
<comment type="caution">
    <text evidence="10">The sequence shown here is derived from an EMBL/GenBank/DDBJ whole genome shotgun (WGS) entry which is preliminary data.</text>
</comment>
<evidence type="ECO:0000256" key="7">
    <source>
        <dbReference type="SAM" id="MobiDB-lite"/>
    </source>
</evidence>
<evidence type="ECO:0000313" key="10">
    <source>
        <dbReference type="EMBL" id="KAL3792971.1"/>
    </source>
</evidence>
<evidence type="ECO:0000313" key="11">
    <source>
        <dbReference type="Proteomes" id="UP001516023"/>
    </source>
</evidence>
<evidence type="ECO:0000256" key="1">
    <source>
        <dbReference type="ARBA" id="ARBA00001961"/>
    </source>
</evidence>
<dbReference type="SMART" id="SM00702">
    <property type="entry name" value="P4Hc"/>
    <property type="match status" value="1"/>
</dbReference>
<keyword evidence="8" id="KW-0732">Signal</keyword>
<evidence type="ECO:0000256" key="8">
    <source>
        <dbReference type="SAM" id="SignalP"/>
    </source>
</evidence>
<keyword evidence="3" id="KW-0847">Vitamin C</keyword>
<keyword evidence="5" id="KW-0560">Oxidoreductase</keyword>
<proteinExistence type="predicted"/>
<keyword evidence="2" id="KW-0479">Metal-binding</keyword>
<keyword evidence="6" id="KW-0408">Iron</keyword>
<evidence type="ECO:0000256" key="3">
    <source>
        <dbReference type="ARBA" id="ARBA00022896"/>
    </source>
</evidence>
<dbReference type="GO" id="GO:0031418">
    <property type="term" value="F:L-ascorbic acid binding"/>
    <property type="evidence" value="ECO:0007669"/>
    <property type="project" value="UniProtKB-KW"/>
</dbReference>
<organism evidence="10 11">
    <name type="scientific">Cyclotella cryptica</name>
    <dbReference type="NCBI Taxonomy" id="29204"/>
    <lineage>
        <taxon>Eukaryota</taxon>
        <taxon>Sar</taxon>
        <taxon>Stramenopiles</taxon>
        <taxon>Ochrophyta</taxon>
        <taxon>Bacillariophyta</taxon>
        <taxon>Coscinodiscophyceae</taxon>
        <taxon>Thalassiosirophycidae</taxon>
        <taxon>Stephanodiscales</taxon>
        <taxon>Stephanodiscaceae</taxon>
        <taxon>Cyclotella</taxon>
    </lineage>
</organism>
<dbReference type="GO" id="GO:0051213">
    <property type="term" value="F:dioxygenase activity"/>
    <property type="evidence" value="ECO:0007669"/>
    <property type="project" value="UniProtKB-KW"/>
</dbReference>
<evidence type="ECO:0000256" key="5">
    <source>
        <dbReference type="ARBA" id="ARBA00023002"/>
    </source>
</evidence>
<dbReference type="Gene3D" id="2.60.120.620">
    <property type="entry name" value="q2cbj1_9rhob like domain"/>
    <property type="match status" value="1"/>
</dbReference>
<dbReference type="Proteomes" id="UP001516023">
    <property type="component" value="Unassembled WGS sequence"/>
</dbReference>
<dbReference type="PANTHER" id="PTHR24014:SF4">
    <property type="entry name" value="2-OXOGLUTARATE AND IRON-DEPENDENT OXYGENASE DOMAIN-CONTAINING PROTEIN 2"/>
    <property type="match status" value="1"/>
</dbReference>
<feature type="region of interest" description="Disordered" evidence="7">
    <location>
        <begin position="153"/>
        <end position="173"/>
    </location>
</feature>
<name>A0ABD3PYZ4_9STRA</name>
<dbReference type="InterPro" id="IPR005123">
    <property type="entry name" value="Oxoglu/Fe-dep_dioxygenase_dom"/>
</dbReference>
<sequence length="475" mass="53924">MITSPNEMINALSRIKLLLIAFLFTRGDQSTGCRMSEFNGEAKTAIGGGAINEKPRLYSLSSNPSPTRQVGSIDPDSSSWSPGKSLGHMLHALVGLDRYPNYLSRFQHIYDVEALESALKEKLDEVTRQKNDIIAKRKGIHDLVCRYNKSIEEKRSHEQSHSDTDDAAARTDDTMECSDSDCSNFWHSELSPPTSWSELKKRKILNEDAFKVAFQSMQTSRHRGRELRDFINGDVDLDLNPSLLEQLMNQEMFDVYSFPLLSTQFCYLLRKTVRDLSDLCESDTEFQYLKLGHRPIDLDSIGLGWVNDMLFNLFIRPMTKHLFAKSEQLQNTNKSRNAPSTLDWRHGYVAGYSSLPNGSKGATRHRLVPHTDDSEITLNCCLGEENYVGGHVEFYGLRGSEDEGQLIGKVERPNVGTALLHSGRHLHSVSEVTNGDRYALIIWSRSWSCLRKDACPCCYLNRRQDKTCICAPRWN</sequence>